<feature type="transmembrane region" description="Helical" evidence="7">
    <location>
        <begin position="409"/>
        <end position="428"/>
    </location>
</feature>
<comment type="subcellular location">
    <subcellularLocation>
        <location evidence="1">Cell membrane</location>
        <topology evidence="1">Multi-pass membrane protein</topology>
    </subcellularLocation>
</comment>
<keyword evidence="2" id="KW-0813">Transport</keyword>
<feature type="transmembrane region" description="Helical" evidence="7">
    <location>
        <begin position="190"/>
        <end position="210"/>
    </location>
</feature>
<dbReference type="PANTHER" id="PTHR30330:SF3">
    <property type="entry name" value="TRANSCRIPTIONAL REGULATOR, LRP FAMILY"/>
    <property type="match status" value="1"/>
</dbReference>
<evidence type="ECO:0000256" key="3">
    <source>
        <dbReference type="ARBA" id="ARBA00022475"/>
    </source>
</evidence>
<reference evidence="8" key="1">
    <citation type="submission" date="2020-05" db="EMBL/GenBank/DDBJ databases">
        <authorList>
            <person name="Chiriac C."/>
            <person name="Salcher M."/>
            <person name="Ghai R."/>
            <person name="Kavagutti S V."/>
        </authorList>
    </citation>
    <scope>NUCLEOTIDE SEQUENCE</scope>
</reference>
<feature type="transmembrane region" description="Helical" evidence="7">
    <location>
        <begin position="291"/>
        <end position="315"/>
    </location>
</feature>
<keyword evidence="4 7" id="KW-0812">Transmembrane</keyword>
<feature type="transmembrane region" description="Helical" evidence="7">
    <location>
        <begin position="53"/>
        <end position="73"/>
    </location>
</feature>
<evidence type="ECO:0000256" key="4">
    <source>
        <dbReference type="ARBA" id="ARBA00022692"/>
    </source>
</evidence>
<keyword evidence="5 7" id="KW-1133">Transmembrane helix</keyword>
<keyword evidence="6 7" id="KW-0472">Membrane</keyword>
<feature type="transmembrane region" description="Helical" evidence="7">
    <location>
        <begin position="472"/>
        <end position="489"/>
    </location>
</feature>
<feature type="transmembrane region" description="Helical" evidence="7">
    <location>
        <begin position="449"/>
        <end position="466"/>
    </location>
</feature>
<feature type="transmembrane region" description="Helical" evidence="7">
    <location>
        <begin position="348"/>
        <end position="373"/>
    </location>
</feature>
<name>A0A6J6SZB8_9ZZZZ</name>
<dbReference type="NCBIfam" id="TIGR00835">
    <property type="entry name" value="agcS"/>
    <property type="match status" value="1"/>
</dbReference>
<dbReference type="PANTHER" id="PTHR30330">
    <property type="entry name" value="AGSS FAMILY TRANSPORTER, SODIUM-ALANINE"/>
    <property type="match status" value="1"/>
</dbReference>
<proteinExistence type="predicted"/>
<feature type="transmembrane region" description="Helical" evidence="7">
    <location>
        <begin position="230"/>
        <end position="253"/>
    </location>
</feature>
<dbReference type="GO" id="GO:0005886">
    <property type="term" value="C:plasma membrane"/>
    <property type="evidence" value="ECO:0007669"/>
    <property type="project" value="UniProtKB-SubCell"/>
</dbReference>
<evidence type="ECO:0000256" key="5">
    <source>
        <dbReference type="ARBA" id="ARBA00022989"/>
    </source>
</evidence>
<dbReference type="Gene3D" id="1.20.1740.10">
    <property type="entry name" value="Amino acid/polyamine transporter I"/>
    <property type="match status" value="1"/>
</dbReference>
<sequence length="519" mass="54523">MTILGSIAAVTPLAAQPDEGVITDIEEGINDAFTPIADAVTSVVFWTVPLGDYSFPLIVLWLVAAAAIFTVYFNGVQFRSLGTAWALVRGRYSRSSDPGEVTHFQALASAVSGTVGLGNIAGVAVAVTVGGPGATFWMILAGLLGMCTKFVECTLGVRYREIHEDGTVTGGPFTYMPVAFERFGASASKIGVSIFAVALILFGALGGNAFQSNQTYAQAVEITGGEEGFLGSPLASLLFGIALALLVGVVILGGVQSIARVTSRLVPFMALIYVGACLLVILGNVTEVPDAFSAIITGAFNPEGVAGGMIGVLIVGFQRAAFSNEAGVGSAPIVHSAVKTKHPVSEGFVALLEPFIDTVIICTMTALTIIIAADSTDYEDRIGQSIDSAGGVTLTSRSFESFLPGFENVLTVAVALFAFSTLITWSYYTLKAWTTLVGRSRAKENAFKIIFCLFTALGAVVDLGSVLSFADAMLFVCAVFNLLACYLLLPKVREEMRSFLRGIRSGEIEEVPVEERATT</sequence>
<keyword evidence="3" id="KW-1003">Cell membrane</keyword>
<dbReference type="PRINTS" id="PR00175">
    <property type="entry name" value="NAALASMPORT"/>
</dbReference>
<dbReference type="AlphaFoldDB" id="A0A6J6SZB8"/>
<evidence type="ECO:0000256" key="7">
    <source>
        <dbReference type="SAM" id="Phobius"/>
    </source>
</evidence>
<evidence type="ECO:0000256" key="1">
    <source>
        <dbReference type="ARBA" id="ARBA00004651"/>
    </source>
</evidence>
<dbReference type="Pfam" id="PF01235">
    <property type="entry name" value="Na_Ala_symp"/>
    <property type="match status" value="1"/>
</dbReference>
<dbReference type="InterPro" id="IPR001463">
    <property type="entry name" value="Na/Ala_symport"/>
</dbReference>
<accession>A0A6J6SZB8</accession>
<gene>
    <name evidence="8" type="ORF">UFOPK2761_01192</name>
</gene>
<feature type="transmembrane region" description="Helical" evidence="7">
    <location>
        <begin position="265"/>
        <end position="285"/>
    </location>
</feature>
<dbReference type="EMBL" id="CAEZYQ010000008">
    <property type="protein sequence ID" value="CAB4740053.1"/>
    <property type="molecule type" value="Genomic_DNA"/>
</dbReference>
<evidence type="ECO:0000256" key="2">
    <source>
        <dbReference type="ARBA" id="ARBA00022448"/>
    </source>
</evidence>
<evidence type="ECO:0000313" key="8">
    <source>
        <dbReference type="EMBL" id="CAB4740053.1"/>
    </source>
</evidence>
<protein>
    <submittedName>
        <fullName evidence="8">Unannotated protein</fullName>
    </submittedName>
</protein>
<dbReference type="GO" id="GO:0005283">
    <property type="term" value="F:amino acid:sodium symporter activity"/>
    <property type="evidence" value="ECO:0007669"/>
    <property type="project" value="InterPro"/>
</dbReference>
<evidence type="ECO:0000256" key="6">
    <source>
        <dbReference type="ARBA" id="ARBA00023136"/>
    </source>
</evidence>
<organism evidence="8">
    <name type="scientific">freshwater metagenome</name>
    <dbReference type="NCBI Taxonomy" id="449393"/>
    <lineage>
        <taxon>unclassified sequences</taxon>
        <taxon>metagenomes</taxon>
        <taxon>ecological metagenomes</taxon>
    </lineage>
</organism>